<dbReference type="Pfam" id="PF11875">
    <property type="entry name" value="DnaJ-like_C11_C"/>
    <property type="match status" value="1"/>
</dbReference>
<evidence type="ECO:0000256" key="5">
    <source>
        <dbReference type="ARBA" id="ARBA00022741"/>
    </source>
</evidence>
<dbReference type="CDD" id="cd06257">
    <property type="entry name" value="DnaJ"/>
    <property type="match status" value="1"/>
</dbReference>
<dbReference type="InterPro" id="IPR024586">
    <property type="entry name" value="DnaJ-like_C11_C"/>
</dbReference>
<dbReference type="SUPFAM" id="SSF54849">
    <property type="entry name" value="GroEL-intermediate domain like"/>
    <property type="match status" value="1"/>
</dbReference>
<dbReference type="GO" id="GO:0051082">
    <property type="term" value="F:unfolded protein binding"/>
    <property type="evidence" value="ECO:0007669"/>
    <property type="project" value="InterPro"/>
</dbReference>
<reference evidence="12 13" key="2">
    <citation type="submission" date="2018-11" db="EMBL/GenBank/DDBJ databases">
        <authorList>
            <consortium name="Pathogen Informatics"/>
        </authorList>
    </citation>
    <scope>NUCLEOTIDE SEQUENCE [LARGE SCALE GENOMIC DNA]</scope>
</reference>
<dbReference type="GO" id="GO:0005737">
    <property type="term" value="C:cytoplasm"/>
    <property type="evidence" value="ECO:0007669"/>
    <property type="project" value="UniProtKB-SubCell"/>
</dbReference>
<evidence type="ECO:0000256" key="6">
    <source>
        <dbReference type="ARBA" id="ARBA00022840"/>
    </source>
</evidence>
<dbReference type="AlphaFoldDB" id="A0A0R3X0J0"/>
<dbReference type="OrthoDB" id="1748577at2759"/>
<dbReference type="GO" id="GO:0140662">
    <property type="term" value="F:ATP-dependent protein folding chaperone"/>
    <property type="evidence" value="ECO:0007669"/>
    <property type="project" value="InterPro"/>
</dbReference>
<dbReference type="FunFam" id="3.50.7.10:FF:000008">
    <property type="entry name" value="T-complex protein 1 subunit theta"/>
    <property type="match status" value="1"/>
</dbReference>
<dbReference type="SUPFAM" id="SSF52029">
    <property type="entry name" value="GroEL apical domain-like"/>
    <property type="match status" value="1"/>
</dbReference>
<dbReference type="Pfam" id="PF00118">
    <property type="entry name" value="Cpn60_TCP1"/>
    <property type="match status" value="1"/>
</dbReference>
<keyword evidence="7 9" id="KW-0143">Chaperone</keyword>
<keyword evidence="13" id="KW-1185">Reference proteome</keyword>
<gene>
    <name evidence="12" type="ORF">TTAC_LOCUS6635</name>
</gene>
<dbReference type="PROSITE" id="PS00750">
    <property type="entry name" value="TCP1_1"/>
    <property type="match status" value="1"/>
</dbReference>
<dbReference type="Gene3D" id="3.50.7.10">
    <property type="entry name" value="GroEL"/>
    <property type="match status" value="1"/>
</dbReference>
<sequence length="1251" mass="136956">MALHVPNVQNYVSMLKEGTRHFEGLEEAVYRNIEACVSIAKTTRSTYGPCGQNKIVINHIGKQFVTNDAATILRELEVQHPAAKMLILATQQQEQEAGDGTNLVFQLAGALLDNARDLLKMGLSVSQIVEGYEMAGKKALQYLDDIVVKEISDLKDISEVAPIIKTSLMSKQLDISEFLSHLIASACISIMPDDGNFNVDNVRVLKILGSGVTSSTMVEGMVFRRDVEGDVHSVTQSKIAIYSCPLEALQTETKGTVLLHTADELKEFSKGEENQMEKIINSIADAGVKVIVSGGKIGELALHYANKRGLMLVRLVSKFDVRRLCQATGATVLPTLTVPSSEELGFIEQVRTDEIADTNVVIFEQGSSKKPMVTLVIRGSTDNIMDDIERAVDDGVNTYKALTRCKKVVAGAGACEIELARNLLSLADTIPGLEQYAVREYAHAYEIVPKALAENAGEKATEIIAQLYANHQAGQIHSGFVTSEKLNPSICDAKAANVLDLHGAKYWAIRFATSAACTVLRVDQIIMARPAGGPKPRDPRAPDEEEMLAGCRLIVKDVRRGCIMPCTCQTCEMYAEGDNSRQPSDLNFSLNESADVDDEDTGAVDPSFLSFVEDQAESGGGSFAAENDVEVEDPTPDLYAVLGVARDANEAELKAAYRRLSRILHPDKHTRSSAAAEAAFGRLTAAYNILSDPHKRAIYDQYGFRGLRIQGWELAVRDKSAPELRLEYILLKQKAKEAESERLLQPTSELCCGIDMTDFFDRYLKEPPEERLLSPALSVYDVSLSQSVTALRTPHNTVSLVGHVTAHNGIGIGTLFSLWVHRLSPKTPIIGASSTEAIVSYGRGGYGLGSSLKLNKELHERVTGSVGLEVASVDRNNSAAFSLIPGFSLATNIEVTPRIVTRLQYKFNLGGGFSSEVFWTSEKGERSCRVQTHLHRGTASLKVHFESLVDWPWLNPLLKPSTSSCQTSKKSSSDWEANLDEEDDLVLETIPQKGRISASLSCNTFDLLELRVGANCVLSELSRVSSEIGISWLRGLSMKLGLHRGDQSYILQLKLSDTLDPAAFSYGVLVPSLTYCLIRSLVYEPWVLVQLKKAQEIRRQRLRDELRKLRNEALATQALMQHTSARVAQTEKESRGLVIVCALYGQISPTMPGIPLAADAGGALSIDVTVPLQAMVENHQIRLPPGRWADMQGFYDPCAGLGRAACHGRRSLRQLFVAYTFNGLPHEVCADELGGLAIPMSKHRVDVFSEH</sequence>
<dbReference type="PROSITE" id="PS00751">
    <property type="entry name" value="TCP1_2"/>
    <property type="match status" value="1"/>
</dbReference>
<dbReference type="Gene3D" id="1.10.287.110">
    <property type="entry name" value="DnaJ domain"/>
    <property type="match status" value="1"/>
</dbReference>
<dbReference type="InterPro" id="IPR002194">
    <property type="entry name" value="Chaperonin_TCP-1_CS"/>
</dbReference>
<feature type="coiled-coil region" evidence="10">
    <location>
        <begin position="1092"/>
        <end position="1119"/>
    </location>
</feature>
<evidence type="ECO:0000313" key="12">
    <source>
        <dbReference type="EMBL" id="VDM30871.1"/>
    </source>
</evidence>
<evidence type="ECO:0000313" key="14">
    <source>
        <dbReference type="WBParaSite" id="TTAC_0000665001-mRNA-1"/>
    </source>
</evidence>
<dbReference type="InterPro" id="IPR001623">
    <property type="entry name" value="DnaJ_domain"/>
</dbReference>
<keyword evidence="5 9" id="KW-0547">Nucleotide-binding</keyword>
<dbReference type="PRINTS" id="PR00625">
    <property type="entry name" value="JDOMAIN"/>
</dbReference>
<keyword evidence="6 9" id="KW-0067">ATP-binding</keyword>
<proteinExistence type="inferred from homology"/>
<comment type="subcellular location">
    <subcellularLocation>
        <location evidence="1">Cytoplasm</location>
    </subcellularLocation>
</comment>
<evidence type="ECO:0000256" key="1">
    <source>
        <dbReference type="ARBA" id="ARBA00004496"/>
    </source>
</evidence>
<dbReference type="EMBL" id="UYWX01020312">
    <property type="protein sequence ID" value="VDM30871.1"/>
    <property type="molecule type" value="Genomic_DNA"/>
</dbReference>
<reference evidence="14" key="1">
    <citation type="submission" date="2016-04" db="UniProtKB">
        <authorList>
            <consortium name="WormBaseParasite"/>
        </authorList>
    </citation>
    <scope>IDENTIFICATION</scope>
</reference>
<dbReference type="Pfam" id="PF00226">
    <property type="entry name" value="DnaJ"/>
    <property type="match status" value="1"/>
</dbReference>
<evidence type="ECO:0000259" key="11">
    <source>
        <dbReference type="PROSITE" id="PS50076"/>
    </source>
</evidence>
<dbReference type="InterPro" id="IPR012721">
    <property type="entry name" value="Chap_CCT_theta"/>
</dbReference>
<accession>A0A0R3X0J0</accession>
<dbReference type="PROSITE" id="PS50076">
    <property type="entry name" value="DNAJ_2"/>
    <property type="match status" value="1"/>
</dbReference>
<organism evidence="14">
    <name type="scientific">Hydatigena taeniaeformis</name>
    <name type="common">Feline tapeworm</name>
    <name type="synonym">Taenia taeniaeformis</name>
    <dbReference type="NCBI Taxonomy" id="6205"/>
    <lineage>
        <taxon>Eukaryota</taxon>
        <taxon>Metazoa</taxon>
        <taxon>Spiralia</taxon>
        <taxon>Lophotrochozoa</taxon>
        <taxon>Platyhelminthes</taxon>
        <taxon>Cestoda</taxon>
        <taxon>Eucestoda</taxon>
        <taxon>Cyclophyllidea</taxon>
        <taxon>Taeniidae</taxon>
        <taxon>Hydatigera</taxon>
    </lineage>
</organism>
<dbReference type="SUPFAM" id="SSF48592">
    <property type="entry name" value="GroEL equatorial domain-like"/>
    <property type="match status" value="1"/>
</dbReference>
<evidence type="ECO:0000256" key="3">
    <source>
        <dbReference type="ARBA" id="ARBA00016981"/>
    </source>
</evidence>
<dbReference type="Gene3D" id="1.10.560.10">
    <property type="entry name" value="GroEL-like equatorial domain"/>
    <property type="match status" value="1"/>
</dbReference>
<evidence type="ECO:0000256" key="4">
    <source>
        <dbReference type="ARBA" id="ARBA00022490"/>
    </source>
</evidence>
<keyword evidence="4" id="KW-0963">Cytoplasm</keyword>
<dbReference type="InterPro" id="IPR027410">
    <property type="entry name" value="TCP-1-like_intermed_sf"/>
</dbReference>
<evidence type="ECO:0000313" key="13">
    <source>
        <dbReference type="Proteomes" id="UP000274429"/>
    </source>
</evidence>
<comment type="similarity">
    <text evidence="2 9">Belongs to the TCP-1 chaperonin family.</text>
</comment>
<dbReference type="Gene3D" id="3.30.260.10">
    <property type="entry name" value="TCP-1-like chaperonin intermediate domain"/>
    <property type="match status" value="1"/>
</dbReference>
<evidence type="ECO:0000256" key="2">
    <source>
        <dbReference type="ARBA" id="ARBA00008020"/>
    </source>
</evidence>
<keyword evidence="10" id="KW-0175">Coiled coil</keyword>
<dbReference type="SUPFAM" id="SSF46565">
    <property type="entry name" value="Chaperone J-domain"/>
    <property type="match status" value="1"/>
</dbReference>
<dbReference type="WBParaSite" id="TTAC_0000665001-mRNA-1">
    <property type="protein sequence ID" value="TTAC_0000665001-mRNA-1"/>
    <property type="gene ID" value="TTAC_0000665001"/>
</dbReference>
<dbReference type="InterPro" id="IPR027409">
    <property type="entry name" value="GroEL-like_apical_dom_sf"/>
</dbReference>
<dbReference type="Proteomes" id="UP000274429">
    <property type="component" value="Unassembled WGS sequence"/>
</dbReference>
<dbReference type="InterPro" id="IPR017998">
    <property type="entry name" value="Chaperone_TCP-1"/>
</dbReference>
<dbReference type="SMART" id="SM00271">
    <property type="entry name" value="DnaJ"/>
    <property type="match status" value="1"/>
</dbReference>
<dbReference type="NCBIfam" id="TIGR02346">
    <property type="entry name" value="chap_CCT_theta"/>
    <property type="match status" value="1"/>
</dbReference>
<evidence type="ECO:0000256" key="10">
    <source>
        <dbReference type="SAM" id="Coils"/>
    </source>
</evidence>
<feature type="domain" description="J" evidence="11">
    <location>
        <begin position="637"/>
        <end position="703"/>
    </location>
</feature>
<dbReference type="PRINTS" id="PR00304">
    <property type="entry name" value="TCOMPLEXTCP1"/>
</dbReference>
<dbReference type="InterPro" id="IPR002423">
    <property type="entry name" value="Cpn60/GroEL/TCP-1"/>
</dbReference>
<dbReference type="STRING" id="6205.A0A0R3X0J0"/>
<evidence type="ECO:0000256" key="7">
    <source>
        <dbReference type="ARBA" id="ARBA00023186"/>
    </source>
</evidence>
<name>A0A0R3X0J0_HYDTA</name>
<dbReference type="GO" id="GO:0016887">
    <property type="term" value="F:ATP hydrolysis activity"/>
    <property type="evidence" value="ECO:0007669"/>
    <property type="project" value="InterPro"/>
</dbReference>
<evidence type="ECO:0000256" key="8">
    <source>
        <dbReference type="ARBA" id="ARBA00029602"/>
    </source>
</evidence>
<protein>
    <recommendedName>
        <fullName evidence="3">T-complex protein 1 subunit theta</fullName>
    </recommendedName>
    <alternativeName>
        <fullName evidence="8">CCT-theta</fullName>
    </alternativeName>
</protein>
<evidence type="ECO:0000256" key="9">
    <source>
        <dbReference type="RuleBase" id="RU004187"/>
    </source>
</evidence>
<dbReference type="GO" id="GO:0005524">
    <property type="term" value="F:ATP binding"/>
    <property type="evidence" value="ECO:0007669"/>
    <property type="project" value="UniProtKB-KW"/>
</dbReference>
<dbReference type="PANTHER" id="PTHR11353">
    <property type="entry name" value="CHAPERONIN"/>
    <property type="match status" value="1"/>
</dbReference>
<dbReference type="CDD" id="cd03341">
    <property type="entry name" value="TCP1_theta"/>
    <property type="match status" value="1"/>
</dbReference>
<dbReference type="InterPro" id="IPR036869">
    <property type="entry name" value="J_dom_sf"/>
</dbReference>
<dbReference type="InterPro" id="IPR027413">
    <property type="entry name" value="GROEL-like_equatorial_sf"/>
</dbReference>
<dbReference type="PROSITE" id="PS00995">
    <property type="entry name" value="TCP1_3"/>
    <property type="match status" value="1"/>
</dbReference>